<comment type="caution">
    <text evidence="1">The sequence shown here is derived from an EMBL/GenBank/DDBJ whole genome shotgun (WGS) entry which is preliminary data.</text>
</comment>
<evidence type="ECO:0000313" key="1">
    <source>
        <dbReference type="EMBL" id="GAL30146.1"/>
    </source>
</evidence>
<proteinExistence type="predicted"/>
<accession>A0ABQ0JN11</accession>
<dbReference type="Proteomes" id="UP000029223">
    <property type="component" value="Unassembled WGS sequence"/>
</dbReference>
<sequence length="177" mass="18954">MRFATLSLCATLAITGFCSKASELELLKPVSNDILSELRGGFHLTNSYTIDIGISVITSVNGEHIYQSTIADLVIHNGVLSSSWQSNNNPLQDNGLLNIVQVGNGNTIGSEIGNSEQLTTMSNDVINSSIVSIIQNTLDDSVLGVSTIVDVDARASSILQDIRAKTRLEDALLNHQQ</sequence>
<name>A0ABQ0JN11_9VIBR</name>
<reference evidence="2" key="2">
    <citation type="submission" date="2014-09" db="EMBL/GenBank/DDBJ databases">
        <authorList>
            <consortium name="NBRP consortium"/>
            <person name="Sawabe T."/>
            <person name="Meirelles P."/>
            <person name="Nakanishi M."/>
            <person name="Sayaka M."/>
            <person name="Hattori M."/>
            <person name="Ohkuma M."/>
        </authorList>
    </citation>
    <scope>NUCLEOTIDE SEQUENCE [LARGE SCALE GENOMIC DNA]</scope>
    <source>
        <strain evidence="2">JCM 19239</strain>
    </source>
</reference>
<organism evidence="1 2">
    <name type="scientific">Vibrio variabilis</name>
    <dbReference type="NCBI Taxonomy" id="990271"/>
    <lineage>
        <taxon>Bacteria</taxon>
        <taxon>Pseudomonadati</taxon>
        <taxon>Pseudomonadota</taxon>
        <taxon>Gammaproteobacteria</taxon>
        <taxon>Vibrionales</taxon>
        <taxon>Vibrionaceae</taxon>
        <taxon>Vibrio</taxon>
    </lineage>
</organism>
<protein>
    <submittedName>
        <fullName evidence="1">Uncharacterized protein</fullName>
    </submittedName>
</protein>
<evidence type="ECO:0000313" key="2">
    <source>
        <dbReference type="Proteomes" id="UP000029223"/>
    </source>
</evidence>
<reference evidence="2" key="1">
    <citation type="submission" date="2014-09" db="EMBL/GenBank/DDBJ databases">
        <title>Vibrio variabilis JCM 19239. (C206) whole genome shotgun sequence.</title>
        <authorList>
            <person name="Sawabe T."/>
            <person name="Meirelles P."/>
            <person name="Nakanishi M."/>
            <person name="Sayaka M."/>
            <person name="Hattori M."/>
            <person name="Ohkuma M."/>
        </authorList>
    </citation>
    <scope>NUCLEOTIDE SEQUENCE [LARGE SCALE GENOMIC DNA]</scope>
    <source>
        <strain evidence="2">JCM 19239</strain>
    </source>
</reference>
<keyword evidence="2" id="KW-1185">Reference proteome</keyword>
<gene>
    <name evidence="1" type="ORF">JCM19239_6000</name>
</gene>
<dbReference type="EMBL" id="BBMS01000085">
    <property type="protein sequence ID" value="GAL30146.1"/>
    <property type="molecule type" value="Genomic_DNA"/>
</dbReference>